<keyword evidence="1" id="KW-0732">Signal</keyword>
<dbReference type="PROSITE" id="PS51257">
    <property type="entry name" value="PROKAR_LIPOPROTEIN"/>
    <property type="match status" value="1"/>
</dbReference>
<evidence type="ECO:0000313" key="3">
    <source>
        <dbReference type="Proteomes" id="UP000788426"/>
    </source>
</evidence>
<evidence type="ECO:0000256" key="1">
    <source>
        <dbReference type="SAM" id="SignalP"/>
    </source>
</evidence>
<dbReference type="InterPro" id="IPR005077">
    <property type="entry name" value="Peptidase_C11"/>
</dbReference>
<feature type="signal peptide" evidence="1">
    <location>
        <begin position="1"/>
        <end position="22"/>
    </location>
</feature>
<sequence length="399" mass="45300">MNIIKNAYKGIFAIFLALSLVACNDNTEDEMVKKEGKTIFVYMPWTASATNTANSLHDNFIQNIEDIKSAIAEEGGLKNTRLVIFIDSLAPKYGTMYELKYHNGLFIKNILKQYTPQNSTSYTTEQGLTAILKDVVRFAPASKYSMIIGSHGVGWLPAEPTTRSRTRFFGGTTPEYQTNISTLANSIKAMGIKMQYIMFDDCYMSNIETAYELRNATSYLIGCTSEIMAYGMPYHKMWKELSSLNPNYQTITNIFHDFYSNYQAPQYNCGAIGVTNCEKTEEMANIMKEINQQFTFNVTDTTHIQKLDGYSGTIFYDMKSYVDRLCSDTNLKNRFNNVMSQVTPYYASTSRIYTAMGQLNSEYINITSFSGITISDPSESKEYSAKTTKRTTSWWKATH</sequence>
<dbReference type="PANTHER" id="PTHR37835">
    <property type="entry name" value="ALPHA-CLOSTRIPAIN"/>
    <property type="match status" value="1"/>
</dbReference>
<evidence type="ECO:0008006" key="4">
    <source>
        <dbReference type="Google" id="ProtNLM"/>
    </source>
</evidence>
<feature type="chain" id="PRO_5045959856" description="Clostripain" evidence="1">
    <location>
        <begin position="23"/>
        <end position="399"/>
    </location>
</feature>
<dbReference type="PANTHER" id="PTHR37835:SF1">
    <property type="entry name" value="ALPHA-CLOSTRIPAIN"/>
    <property type="match status" value="1"/>
</dbReference>
<proteinExistence type="predicted"/>
<evidence type="ECO:0000313" key="2">
    <source>
        <dbReference type="EMBL" id="MBW4768267.1"/>
    </source>
</evidence>
<protein>
    <recommendedName>
        <fullName evidence="4">Clostripain</fullName>
    </recommendedName>
</protein>
<reference evidence="2 3" key="1">
    <citation type="submission" date="2021-07" db="EMBL/GenBank/DDBJ databases">
        <title>Genomic diversity and antimicrobial resistance of Prevotella spp. isolated from chronic lung disease airways.</title>
        <authorList>
            <person name="Webb K.A."/>
            <person name="Olagoke O.S."/>
            <person name="Baird T."/>
            <person name="Neill J."/>
            <person name="Pham A."/>
            <person name="Wells T.J."/>
            <person name="Ramsay K.A."/>
            <person name="Bell S.C."/>
            <person name="Sarovich D.S."/>
            <person name="Price E.P."/>
        </authorList>
    </citation>
    <scope>NUCLEOTIDE SEQUENCE [LARGE SCALE GENOMIC DNA]</scope>
    <source>
        <strain evidence="2 3">SCHI0011.S.12</strain>
    </source>
</reference>
<dbReference type="EMBL" id="JAHXCT010000001">
    <property type="protein sequence ID" value="MBW4768267.1"/>
    <property type="molecule type" value="Genomic_DNA"/>
</dbReference>
<dbReference type="Proteomes" id="UP000788426">
    <property type="component" value="Unassembled WGS sequence"/>
</dbReference>
<accession>A0ABS6Y9L7</accession>
<dbReference type="RefSeq" id="WP_219478932.1">
    <property type="nucleotide sequence ID" value="NZ_JAHXCT010000001.1"/>
</dbReference>
<name>A0ABS6Y9L7_9BACT</name>
<dbReference type="Pfam" id="PF03415">
    <property type="entry name" value="Peptidase_C11"/>
    <property type="match status" value="1"/>
</dbReference>
<gene>
    <name evidence="2" type="ORF">KZO38_00585</name>
</gene>
<organism evidence="2 3">
    <name type="scientific">Hoylesella nanceiensis</name>
    <dbReference type="NCBI Taxonomy" id="425941"/>
    <lineage>
        <taxon>Bacteria</taxon>
        <taxon>Pseudomonadati</taxon>
        <taxon>Bacteroidota</taxon>
        <taxon>Bacteroidia</taxon>
        <taxon>Bacteroidales</taxon>
        <taxon>Prevotellaceae</taxon>
        <taxon>Hoylesella</taxon>
    </lineage>
</organism>
<keyword evidence="3" id="KW-1185">Reference proteome</keyword>
<comment type="caution">
    <text evidence="2">The sequence shown here is derived from an EMBL/GenBank/DDBJ whole genome shotgun (WGS) entry which is preliminary data.</text>
</comment>